<evidence type="ECO:0008006" key="3">
    <source>
        <dbReference type="Google" id="ProtNLM"/>
    </source>
</evidence>
<dbReference type="EMBL" id="FNDN01000004">
    <property type="protein sequence ID" value="SDH92339.1"/>
    <property type="molecule type" value="Genomic_DNA"/>
</dbReference>
<evidence type="ECO:0000313" key="1">
    <source>
        <dbReference type="EMBL" id="SDH92339.1"/>
    </source>
</evidence>
<sequence length="152" mass="15002">MDADLARRAALLGLAAGLRSSLGIAAPWVSGLWVPAGDGGRRTPRLLAAGALVVGELIGDKLPQTPSRLAPAGLLPRIATGAYGASVLARRCGRPALPALALGAGASVVGAYAGHSWRAAIAGHDLPDLPAALAEDAVALVAAAAATRTLPN</sequence>
<name>A0A1G8GD88_9NOCA</name>
<gene>
    <name evidence="1" type="ORF">SAMN05444695_10457</name>
</gene>
<keyword evidence="2" id="KW-1185">Reference proteome</keyword>
<accession>A0A1G8GD88</accession>
<dbReference type="Proteomes" id="UP000183263">
    <property type="component" value="Unassembled WGS sequence"/>
</dbReference>
<organism evidence="1 2">
    <name type="scientific">Rhodococcus triatomae</name>
    <dbReference type="NCBI Taxonomy" id="300028"/>
    <lineage>
        <taxon>Bacteria</taxon>
        <taxon>Bacillati</taxon>
        <taxon>Actinomycetota</taxon>
        <taxon>Actinomycetes</taxon>
        <taxon>Mycobacteriales</taxon>
        <taxon>Nocardiaceae</taxon>
        <taxon>Rhodococcus</taxon>
    </lineage>
</organism>
<evidence type="ECO:0000313" key="2">
    <source>
        <dbReference type="Proteomes" id="UP000183263"/>
    </source>
</evidence>
<proteinExistence type="predicted"/>
<reference evidence="1 2" key="1">
    <citation type="submission" date="2016-10" db="EMBL/GenBank/DDBJ databases">
        <authorList>
            <person name="de Groot N.N."/>
        </authorList>
    </citation>
    <scope>NUCLEOTIDE SEQUENCE [LARGE SCALE GENOMIC DNA]</scope>
    <source>
        <strain evidence="1 2">DSM 44892</strain>
    </source>
</reference>
<protein>
    <recommendedName>
        <fullName evidence="3">DUF4126 domain-containing protein</fullName>
    </recommendedName>
</protein>
<dbReference type="AlphaFoldDB" id="A0A1G8GD88"/>